<proteinExistence type="predicted"/>
<protein>
    <submittedName>
        <fullName evidence="1">Uncharacterized protein</fullName>
    </submittedName>
</protein>
<dbReference type="EnsemblMetazoa" id="OVOC2258.1">
    <property type="protein sequence ID" value="OVOC2258.1"/>
    <property type="gene ID" value="WBGene00239067"/>
</dbReference>
<evidence type="ECO:0000313" key="2">
    <source>
        <dbReference type="Proteomes" id="UP000024404"/>
    </source>
</evidence>
<organism evidence="1 2">
    <name type="scientific">Onchocerca volvulus</name>
    <dbReference type="NCBI Taxonomy" id="6282"/>
    <lineage>
        <taxon>Eukaryota</taxon>
        <taxon>Metazoa</taxon>
        <taxon>Ecdysozoa</taxon>
        <taxon>Nematoda</taxon>
        <taxon>Chromadorea</taxon>
        <taxon>Rhabditida</taxon>
        <taxon>Spirurina</taxon>
        <taxon>Spiruromorpha</taxon>
        <taxon>Filarioidea</taxon>
        <taxon>Onchocercidae</taxon>
        <taxon>Onchocerca</taxon>
    </lineage>
</organism>
<reference evidence="2" key="1">
    <citation type="submission" date="2013-10" db="EMBL/GenBank/DDBJ databases">
        <title>Genome sequencing of Onchocerca volvulus.</title>
        <authorList>
            <person name="Cotton J."/>
            <person name="Tsai J."/>
            <person name="Stanley E."/>
            <person name="Tracey A."/>
            <person name="Holroyd N."/>
            <person name="Lustigman S."/>
            <person name="Berriman M."/>
        </authorList>
    </citation>
    <scope>NUCLEOTIDE SEQUENCE</scope>
</reference>
<dbReference type="EMBL" id="CMVM020000073">
    <property type="status" value="NOT_ANNOTATED_CDS"/>
    <property type="molecule type" value="Genomic_DNA"/>
</dbReference>
<accession>A0A8R1TQC7</accession>
<dbReference type="Proteomes" id="UP000024404">
    <property type="component" value="Unassembled WGS sequence"/>
</dbReference>
<keyword evidence="2" id="KW-1185">Reference proteome</keyword>
<name>A0A8R1TQC7_ONCVO</name>
<dbReference type="AlphaFoldDB" id="A0A8R1TQC7"/>
<reference evidence="1" key="2">
    <citation type="submission" date="2022-06" db="UniProtKB">
        <authorList>
            <consortium name="EnsemblMetazoa"/>
        </authorList>
    </citation>
    <scope>IDENTIFICATION</scope>
</reference>
<sequence>MCNNLENKDFLGCQFSIDTFIILQAAMANIFLDDTSLIQRINVLRIAKLNAIDSTYLIFSIQLDGRLSALRIGEPGFRSNSRLLYGLKEKAYYIKEISNYADETFCLREN</sequence>
<evidence type="ECO:0000313" key="1">
    <source>
        <dbReference type="EnsemblMetazoa" id="OVOC2258.1"/>
    </source>
</evidence>